<feature type="domain" description="Dihydroxy-acid/6-phosphogluconate dehydratase C-terminal" evidence="1">
    <location>
        <begin position="1"/>
        <end position="98"/>
    </location>
</feature>
<feature type="non-terminal residue" evidence="2">
    <location>
        <position position="98"/>
    </location>
</feature>
<dbReference type="PANTHER" id="PTHR43661:SF3">
    <property type="entry name" value="D-XYLONATE DEHYDRATASE YAGF-RELATED"/>
    <property type="match status" value="1"/>
</dbReference>
<name>A0A0F9FBF8_9ZZZZ</name>
<accession>A0A0F9FBF8</accession>
<dbReference type="InterPro" id="IPR020558">
    <property type="entry name" value="DiOHA_6PGluconate_deHydtase_CS"/>
</dbReference>
<dbReference type="SUPFAM" id="SSF52016">
    <property type="entry name" value="LeuD/IlvD-like"/>
    <property type="match status" value="1"/>
</dbReference>
<dbReference type="InterPro" id="IPR042096">
    <property type="entry name" value="Dihydro-acid_dehy_C"/>
</dbReference>
<dbReference type="Pfam" id="PF24877">
    <property type="entry name" value="ILV_EDD_C"/>
    <property type="match status" value="1"/>
</dbReference>
<reference evidence="2" key="1">
    <citation type="journal article" date="2015" name="Nature">
        <title>Complex archaea that bridge the gap between prokaryotes and eukaryotes.</title>
        <authorList>
            <person name="Spang A."/>
            <person name="Saw J.H."/>
            <person name="Jorgensen S.L."/>
            <person name="Zaremba-Niedzwiedzka K."/>
            <person name="Martijn J."/>
            <person name="Lind A.E."/>
            <person name="van Eijk R."/>
            <person name="Schleper C."/>
            <person name="Guy L."/>
            <person name="Ettema T.J."/>
        </authorList>
    </citation>
    <scope>NUCLEOTIDE SEQUENCE</scope>
</reference>
<dbReference type="EMBL" id="LAZR01031120">
    <property type="protein sequence ID" value="KKL54660.1"/>
    <property type="molecule type" value="Genomic_DNA"/>
</dbReference>
<dbReference type="PANTHER" id="PTHR43661">
    <property type="entry name" value="D-XYLONATE DEHYDRATASE"/>
    <property type="match status" value="1"/>
</dbReference>
<gene>
    <name evidence="2" type="ORF">LCGC14_2263150</name>
</gene>
<evidence type="ECO:0000313" key="2">
    <source>
        <dbReference type="EMBL" id="KKL54660.1"/>
    </source>
</evidence>
<comment type="caution">
    <text evidence="2">The sequence shown here is derived from an EMBL/GenBank/DDBJ whole genome shotgun (WGS) entry which is preliminary data.</text>
</comment>
<protein>
    <recommendedName>
        <fullName evidence="1">Dihydroxy-acid/6-phosphogluconate dehydratase C-terminal domain-containing protein</fullName>
    </recommendedName>
</protein>
<dbReference type="PROSITE" id="PS00887">
    <property type="entry name" value="ILVD_EDD_2"/>
    <property type="match status" value="1"/>
</dbReference>
<sequence>MMVHRGPARIFNSEEEATSAIMSGSIKSGEVIVIRYEGPKGGPGMREMLTPTALLSGMGMDKEVALVTDGRFSGATRGAAVGHVSPEAAARGPLAALR</sequence>
<evidence type="ECO:0000259" key="1">
    <source>
        <dbReference type="Pfam" id="PF24877"/>
    </source>
</evidence>
<dbReference type="Gene3D" id="3.50.30.80">
    <property type="entry name" value="IlvD/EDD C-terminal domain-like"/>
    <property type="match status" value="1"/>
</dbReference>
<organism evidence="2">
    <name type="scientific">marine sediment metagenome</name>
    <dbReference type="NCBI Taxonomy" id="412755"/>
    <lineage>
        <taxon>unclassified sequences</taxon>
        <taxon>metagenomes</taxon>
        <taxon>ecological metagenomes</taxon>
    </lineage>
</organism>
<dbReference type="GO" id="GO:0005829">
    <property type="term" value="C:cytosol"/>
    <property type="evidence" value="ECO:0007669"/>
    <property type="project" value="TreeGrafter"/>
</dbReference>
<proteinExistence type="predicted"/>
<dbReference type="AlphaFoldDB" id="A0A0F9FBF8"/>
<dbReference type="GO" id="GO:0016836">
    <property type="term" value="F:hydro-lyase activity"/>
    <property type="evidence" value="ECO:0007669"/>
    <property type="project" value="TreeGrafter"/>
</dbReference>
<dbReference type="InterPro" id="IPR056740">
    <property type="entry name" value="ILV_EDD_C"/>
</dbReference>